<dbReference type="SUPFAM" id="SSF46785">
    <property type="entry name" value="Winged helix' DNA-binding domain"/>
    <property type="match status" value="1"/>
</dbReference>
<evidence type="ECO:0000256" key="4">
    <source>
        <dbReference type="ARBA" id="ARBA00023163"/>
    </source>
</evidence>
<protein>
    <submittedName>
        <fullName evidence="5">Transcriptional regulator</fullName>
    </submittedName>
</protein>
<comment type="caution">
    <text evidence="5">The sequence shown here is derived from an EMBL/GenBank/DDBJ whole genome shotgun (WGS) entry which is preliminary data.</text>
</comment>
<dbReference type="InterPro" id="IPR036390">
    <property type="entry name" value="WH_DNA-bd_sf"/>
</dbReference>
<reference evidence="5 6" key="1">
    <citation type="submission" date="2023-07" db="EMBL/GenBank/DDBJ databases">
        <title>Sorghum-associated microbial communities from plants grown in Nebraska, USA.</title>
        <authorList>
            <person name="Schachtman D."/>
        </authorList>
    </citation>
    <scope>NUCLEOTIDE SEQUENCE [LARGE SCALE GENOMIC DNA]</scope>
    <source>
        <strain evidence="5 6">BE187</strain>
    </source>
</reference>
<sequence>MPRKSVKTPKPTAAELDLLRVIWRLGPSTVKDAHQAQLKERPDLAYANVLRLMQVMHAKGLLLRDESQRSHVYRTAHAQDALRTNLLKDLIQKAFAGSGKELVLAALSDHVTAREREEIKQLLKANAAGDNTDD</sequence>
<name>A0ABU1VM44_9GAMM</name>
<organism evidence="5 6">
    <name type="scientific">Agrilutibacter niabensis</name>
    <dbReference type="NCBI Taxonomy" id="380628"/>
    <lineage>
        <taxon>Bacteria</taxon>
        <taxon>Pseudomonadati</taxon>
        <taxon>Pseudomonadota</taxon>
        <taxon>Gammaproteobacteria</taxon>
        <taxon>Lysobacterales</taxon>
        <taxon>Lysobacteraceae</taxon>
        <taxon>Agrilutibacter</taxon>
    </lineage>
</organism>
<dbReference type="InterPro" id="IPR036388">
    <property type="entry name" value="WH-like_DNA-bd_sf"/>
</dbReference>
<keyword evidence="4" id="KW-0804">Transcription</keyword>
<dbReference type="Pfam" id="PF03965">
    <property type="entry name" value="Penicillinase_R"/>
    <property type="match status" value="1"/>
</dbReference>
<keyword evidence="6" id="KW-1185">Reference proteome</keyword>
<evidence type="ECO:0000256" key="1">
    <source>
        <dbReference type="ARBA" id="ARBA00011046"/>
    </source>
</evidence>
<evidence type="ECO:0000256" key="3">
    <source>
        <dbReference type="ARBA" id="ARBA00023125"/>
    </source>
</evidence>
<dbReference type="EMBL" id="JAVDVW010000001">
    <property type="protein sequence ID" value="MDR7098405.1"/>
    <property type="molecule type" value="Genomic_DNA"/>
</dbReference>
<dbReference type="Proteomes" id="UP001267878">
    <property type="component" value="Unassembled WGS sequence"/>
</dbReference>
<comment type="similarity">
    <text evidence="1">Belongs to the BlaI transcriptional regulatory family.</text>
</comment>
<dbReference type="InterPro" id="IPR005650">
    <property type="entry name" value="BlaI_family"/>
</dbReference>
<keyword evidence="2" id="KW-0805">Transcription regulation</keyword>
<evidence type="ECO:0000313" key="6">
    <source>
        <dbReference type="Proteomes" id="UP001267878"/>
    </source>
</evidence>
<dbReference type="Gene3D" id="1.10.10.10">
    <property type="entry name" value="Winged helix-like DNA-binding domain superfamily/Winged helix DNA-binding domain"/>
    <property type="match status" value="1"/>
</dbReference>
<evidence type="ECO:0000313" key="5">
    <source>
        <dbReference type="EMBL" id="MDR7098405.1"/>
    </source>
</evidence>
<proteinExistence type="inferred from homology"/>
<keyword evidence="3" id="KW-0238">DNA-binding</keyword>
<dbReference type="RefSeq" id="WP_310052276.1">
    <property type="nucleotide sequence ID" value="NZ_JAVDVW010000001.1"/>
</dbReference>
<accession>A0ABU1VM44</accession>
<evidence type="ECO:0000256" key="2">
    <source>
        <dbReference type="ARBA" id="ARBA00023015"/>
    </source>
</evidence>
<gene>
    <name evidence="5" type="ORF">J2X04_000752</name>
</gene>